<keyword evidence="2" id="KW-1185">Reference proteome</keyword>
<dbReference type="PANTHER" id="PTHR38471">
    <property type="entry name" value="FOUR HELIX BUNDLE PROTEIN"/>
    <property type="match status" value="1"/>
</dbReference>
<dbReference type="RefSeq" id="WP_250430770.1">
    <property type="nucleotide sequence ID" value="NZ_JALPRR010000003.1"/>
</dbReference>
<accession>A0ABW5CZ87</accession>
<dbReference type="NCBIfam" id="TIGR02436">
    <property type="entry name" value="four helix bundle protein"/>
    <property type="match status" value="1"/>
</dbReference>
<dbReference type="Pfam" id="PF05635">
    <property type="entry name" value="23S_rRNA_IVP"/>
    <property type="match status" value="1"/>
</dbReference>
<evidence type="ECO:0000313" key="1">
    <source>
        <dbReference type="EMBL" id="MFD2247697.1"/>
    </source>
</evidence>
<proteinExistence type="predicted"/>
<organism evidence="1 2">
    <name type="scientific">Pontibacter ruber</name>
    <dbReference type="NCBI Taxonomy" id="1343895"/>
    <lineage>
        <taxon>Bacteria</taxon>
        <taxon>Pseudomonadati</taxon>
        <taxon>Bacteroidota</taxon>
        <taxon>Cytophagia</taxon>
        <taxon>Cytophagales</taxon>
        <taxon>Hymenobacteraceae</taxon>
        <taxon>Pontibacter</taxon>
    </lineage>
</organism>
<protein>
    <submittedName>
        <fullName evidence="1">Four helix bundle protein</fullName>
    </submittedName>
</protein>
<evidence type="ECO:0000313" key="2">
    <source>
        <dbReference type="Proteomes" id="UP001597374"/>
    </source>
</evidence>
<dbReference type="PANTHER" id="PTHR38471:SF2">
    <property type="entry name" value="FOUR HELIX BUNDLE PROTEIN"/>
    <property type="match status" value="1"/>
</dbReference>
<dbReference type="Proteomes" id="UP001597374">
    <property type="component" value="Unassembled WGS sequence"/>
</dbReference>
<sequence>MEKDNLILTLTLDFAVDVIHFAEELESKRKFVIANQLLKSGTSIGANVREAQNAESKADFIHKFKVAAKEIEETDYWLLLCQRVPSYPEPSHLQEKLIPIKRIISKIIISAKSK</sequence>
<gene>
    <name evidence="1" type="ORF">ACFSKP_15635</name>
</gene>
<dbReference type="Gene3D" id="1.20.1440.60">
    <property type="entry name" value="23S rRNA-intervening sequence"/>
    <property type="match status" value="1"/>
</dbReference>
<dbReference type="InterPro" id="IPR036583">
    <property type="entry name" value="23S_rRNA_IVS_sf"/>
</dbReference>
<dbReference type="SUPFAM" id="SSF158446">
    <property type="entry name" value="IVS-encoded protein-like"/>
    <property type="match status" value="1"/>
</dbReference>
<dbReference type="InterPro" id="IPR012657">
    <property type="entry name" value="23S_rRNA-intervening_sequence"/>
</dbReference>
<dbReference type="PIRSF" id="PIRSF035652">
    <property type="entry name" value="CHP02436"/>
    <property type="match status" value="1"/>
</dbReference>
<comment type="caution">
    <text evidence="1">The sequence shown here is derived from an EMBL/GenBank/DDBJ whole genome shotgun (WGS) entry which is preliminary data.</text>
</comment>
<name>A0ABW5CZ87_9BACT</name>
<dbReference type="EMBL" id="JBHUIM010000002">
    <property type="protein sequence ID" value="MFD2247697.1"/>
    <property type="molecule type" value="Genomic_DNA"/>
</dbReference>
<reference evidence="2" key="1">
    <citation type="journal article" date="2019" name="Int. J. Syst. Evol. Microbiol.">
        <title>The Global Catalogue of Microorganisms (GCM) 10K type strain sequencing project: providing services to taxonomists for standard genome sequencing and annotation.</title>
        <authorList>
            <consortium name="The Broad Institute Genomics Platform"/>
            <consortium name="The Broad Institute Genome Sequencing Center for Infectious Disease"/>
            <person name="Wu L."/>
            <person name="Ma J."/>
        </authorList>
    </citation>
    <scope>NUCLEOTIDE SEQUENCE [LARGE SCALE GENOMIC DNA]</scope>
    <source>
        <strain evidence="2">CGMCC 4.1782</strain>
    </source>
</reference>